<evidence type="ECO:0000313" key="3">
    <source>
        <dbReference type="EMBL" id="KAJ8489353.1"/>
    </source>
</evidence>
<feature type="domain" description="DUF8212" evidence="2">
    <location>
        <begin position="185"/>
        <end position="315"/>
    </location>
</feature>
<dbReference type="InterPro" id="IPR010730">
    <property type="entry name" value="HET"/>
</dbReference>
<sequence>MQYCPTYGLKMANKLSRSCCDYACSRDFKYVWIDTCCIDKSSSAELSEAIISMFDWYSLAAVCYVYLADVPEIEDPTAQWSNFRLSMWFQRGWTLQELLVPRRNVFLSRNWRAIGTKRSLCKVIEEVTNIDEDILLHRRPLHSISVARRMSWAQYRRTTRIEDEAYCLMGIFGVRIPAIYGEGRHAFVRLQEEIMKCIPDQSLFAWGDVLPLSVIDSEGSFPRVRAVSLDALRASKGAYLLASCPFDFGGRCSSMEPVSLHALSSILGVTSLKIPIHLATSHGVRITLPILTLRMPVTEAGCAEVRLALLACQDDKGRLAALVLLAQDPATRMHLVGGFDQDHAYGDDLSRILCEYDEDLFEISSEEWRRNARVEDLRYSHSYPRIALLESSSVARAIAQQPASLTFQDVCIPYQRLQAGSCAPLLGNGSLVAMTGSGSGFSCPCSVLFPPWTLAHFRKLGIVADVNIEHDGGMQAVYVPSSMVENTPRHPTFVLRYDRTTVTIALFQCPAVVGLSGPLHVSVAWNQDDEQDSKATTGIHLERLETVTACCDGDHVEEWPSGQKRYRSPAAVIPEPEDQMWLLDTTCYTLHLKQDVTEIPYAILSHVWDQRGEQTFQDVQAIHASVRQSLPDVSDNDLRLLVLVRERLSWKIRSCCDYACSRGLKYVWIDTCCIDKSSSAELSEAIISMFDWYSRAAVCYVFLADVPETEDPTARLSHFRRSVWFQRGWTLQELIAPQRNVFLSKNWRAIGTSGRRRACASVARRMSWAQFRRTTRIEDEAYSLMGIFSVHIPAIYGEGRDAFVRLEEEIMKCIPDQSLFVWGDVLPFHPGSSTPWNTSRFRQVSPDELRASKAAYLLASSPVDFGGEGKFLEPFSLHALSSMLGIPASASPSNLITSHGVRMTMPILTLTMPHWHSDSGEFTIKVAILACRSSHGYLAGLILSAQDATSSVYLVGGVDQTFEHDEDDLFDCWSRYAWEIPNSGSTRAYRTLRYSQSSPRMIFLEQSSVANTISHHPAALTYHDICIPYQRLHASACATLLKYPSLTVTTGPGAEFRCPCAVILPSWTFSHLQQLGFTVDVDMQPSGEMLPAYIPGSLSDSTAGPRQFVLQNGTTMVTIVLFPYSALESYNEALEVPTIASRKMFNSSQQMAAASRTPRRETTTCCDGDHVDDWSSNPMCYQSPATDLPTVHLQSSVWDHAASSSDWRDVDFVQLSSDRCYVLDVRLEYPGNKPSHPWEADIETFDRDSY</sequence>
<dbReference type="Pfam" id="PF26640">
    <property type="entry name" value="DUF8212"/>
    <property type="match status" value="2"/>
</dbReference>
<feature type="domain" description="Heterokaryon incompatibility" evidence="1">
    <location>
        <begin position="601"/>
        <end position="708"/>
    </location>
</feature>
<organism evidence="3 4">
    <name type="scientific">Trametes cubensis</name>
    <dbReference type="NCBI Taxonomy" id="1111947"/>
    <lineage>
        <taxon>Eukaryota</taxon>
        <taxon>Fungi</taxon>
        <taxon>Dikarya</taxon>
        <taxon>Basidiomycota</taxon>
        <taxon>Agaricomycotina</taxon>
        <taxon>Agaricomycetes</taxon>
        <taxon>Polyporales</taxon>
        <taxon>Polyporaceae</taxon>
        <taxon>Trametes</taxon>
    </lineage>
</organism>
<proteinExistence type="predicted"/>
<dbReference type="AlphaFoldDB" id="A0AAD7XBK5"/>
<evidence type="ECO:0000259" key="1">
    <source>
        <dbReference type="Pfam" id="PF06985"/>
    </source>
</evidence>
<keyword evidence="4" id="KW-1185">Reference proteome</keyword>
<name>A0AAD7XBK5_9APHY</name>
<evidence type="ECO:0000313" key="4">
    <source>
        <dbReference type="Proteomes" id="UP001215151"/>
    </source>
</evidence>
<comment type="caution">
    <text evidence="3">The sequence shown here is derived from an EMBL/GenBank/DDBJ whole genome shotgun (WGS) entry which is preliminary data.</text>
</comment>
<feature type="domain" description="Heterokaryon incompatibility" evidence="1">
    <location>
        <begin position="21"/>
        <end position="69"/>
    </location>
</feature>
<dbReference type="PANTHER" id="PTHR10622">
    <property type="entry name" value="HET DOMAIN-CONTAINING PROTEIN"/>
    <property type="match status" value="1"/>
</dbReference>
<accession>A0AAD7XBK5</accession>
<evidence type="ECO:0008006" key="5">
    <source>
        <dbReference type="Google" id="ProtNLM"/>
    </source>
</evidence>
<protein>
    <recommendedName>
        <fullName evidence="5">Vegetative incompatibility protein HET-E-1</fullName>
    </recommendedName>
</protein>
<dbReference type="EMBL" id="JAPEVG010000050">
    <property type="protein sequence ID" value="KAJ8489353.1"/>
    <property type="molecule type" value="Genomic_DNA"/>
</dbReference>
<feature type="domain" description="DUF8212" evidence="2">
    <location>
        <begin position="802"/>
        <end position="934"/>
    </location>
</feature>
<reference evidence="3" key="1">
    <citation type="submission" date="2022-11" db="EMBL/GenBank/DDBJ databases">
        <title>Genome Sequence of Cubamyces cubensis.</title>
        <authorList>
            <person name="Buettner E."/>
        </authorList>
    </citation>
    <scope>NUCLEOTIDE SEQUENCE</scope>
    <source>
        <strain evidence="3">MPL-01</strain>
    </source>
</reference>
<gene>
    <name evidence="3" type="ORF">ONZ51_g2997</name>
</gene>
<dbReference type="InterPro" id="IPR058525">
    <property type="entry name" value="DUF8212"/>
</dbReference>
<dbReference type="PANTHER" id="PTHR10622:SF10">
    <property type="entry name" value="HET DOMAIN-CONTAINING PROTEIN"/>
    <property type="match status" value="1"/>
</dbReference>
<dbReference type="Pfam" id="PF06985">
    <property type="entry name" value="HET"/>
    <property type="match status" value="2"/>
</dbReference>
<dbReference type="Proteomes" id="UP001215151">
    <property type="component" value="Unassembled WGS sequence"/>
</dbReference>
<evidence type="ECO:0000259" key="2">
    <source>
        <dbReference type="Pfam" id="PF26640"/>
    </source>
</evidence>